<dbReference type="Proteomes" id="UP001215598">
    <property type="component" value="Unassembled WGS sequence"/>
</dbReference>
<gene>
    <name evidence="2" type="ORF">B0H16DRAFT_1511858</name>
</gene>
<accession>A0AAD7JWM3</accession>
<dbReference type="AlphaFoldDB" id="A0AAD7JWM3"/>
<comment type="caution">
    <text evidence="2">The sequence shown here is derived from an EMBL/GenBank/DDBJ whole genome shotgun (WGS) entry which is preliminary data.</text>
</comment>
<evidence type="ECO:0000259" key="1">
    <source>
        <dbReference type="Pfam" id="PF00149"/>
    </source>
</evidence>
<reference evidence="2" key="1">
    <citation type="submission" date="2023-03" db="EMBL/GenBank/DDBJ databases">
        <title>Massive genome expansion in bonnet fungi (Mycena s.s.) driven by repeated elements and novel gene families across ecological guilds.</title>
        <authorList>
            <consortium name="Lawrence Berkeley National Laboratory"/>
            <person name="Harder C.B."/>
            <person name="Miyauchi S."/>
            <person name="Viragh M."/>
            <person name="Kuo A."/>
            <person name="Thoen E."/>
            <person name="Andreopoulos B."/>
            <person name="Lu D."/>
            <person name="Skrede I."/>
            <person name="Drula E."/>
            <person name="Henrissat B."/>
            <person name="Morin E."/>
            <person name="Kohler A."/>
            <person name="Barry K."/>
            <person name="LaButti K."/>
            <person name="Morin E."/>
            <person name="Salamov A."/>
            <person name="Lipzen A."/>
            <person name="Mereny Z."/>
            <person name="Hegedus B."/>
            <person name="Baldrian P."/>
            <person name="Stursova M."/>
            <person name="Weitz H."/>
            <person name="Taylor A."/>
            <person name="Grigoriev I.V."/>
            <person name="Nagy L.G."/>
            <person name="Martin F."/>
            <person name="Kauserud H."/>
        </authorList>
    </citation>
    <scope>NUCLEOTIDE SEQUENCE</scope>
    <source>
        <strain evidence="2">CBHHK182m</strain>
    </source>
</reference>
<dbReference type="GO" id="GO:0006798">
    <property type="term" value="P:polyphosphate catabolic process"/>
    <property type="evidence" value="ECO:0007669"/>
    <property type="project" value="TreeGrafter"/>
</dbReference>
<protein>
    <submittedName>
        <fullName evidence="2">Metallo-dependent phosphatase-like protein</fullName>
    </submittedName>
</protein>
<evidence type="ECO:0000313" key="3">
    <source>
        <dbReference type="Proteomes" id="UP001215598"/>
    </source>
</evidence>
<dbReference type="GO" id="GO:0005737">
    <property type="term" value="C:cytoplasm"/>
    <property type="evidence" value="ECO:0007669"/>
    <property type="project" value="TreeGrafter"/>
</dbReference>
<dbReference type="GO" id="GO:0000298">
    <property type="term" value="F:endopolyphosphatase activity"/>
    <property type="evidence" value="ECO:0007669"/>
    <property type="project" value="TreeGrafter"/>
</dbReference>
<keyword evidence="3" id="KW-1185">Reference proteome</keyword>
<name>A0AAD7JWM3_9AGAR</name>
<dbReference type="InterPro" id="IPR004843">
    <property type="entry name" value="Calcineurin-like_PHP"/>
</dbReference>
<dbReference type="PANTHER" id="PTHR42850:SF4">
    <property type="entry name" value="ZINC-DEPENDENT ENDOPOLYPHOSPHATASE"/>
    <property type="match status" value="1"/>
</dbReference>
<feature type="domain" description="Calcineurin-like phosphoesterase" evidence="1">
    <location>
        <begin position="45"/>
        <end position="136"/>
    </location>
</feature>
<dbReference type="PANTHER" id="PTHR42850">
    <property type="entry name" value="METALLOPHOSPHOESTERASE"/>
    <property type="match status" value="1"/>
</dbReference>
<dbReference type="InterPro" id="IPR029052">
    <property type="entry name" value="Metallo-depent_PP-like"/>
</dbReference>
<dbReference type="InterPro" id="IPR050126">
    <property type="entry name" value="Ap4A_hydrolase"/>
</dbReference>
<evidence type="ECO:0000313" key="2">
    <source>
        <dbReference type="EMBL" id="KAJ7773313.1"/>
    </source>
</evidence>
<dbReference type="Gene3D" id="3.60.21.10">
    <property type="match status" value="1"/>
</dbReference>
<organism evidence="2 3">
    <name type="scientific">Mycena metata</name>
    <dbReference type="NCBI Taxonomy" id="1033252"/>
    <lineage>
        <taxon>Eukaryota</taxon>
        <taxon>Fungi</taxon>
        <taxon>Dikarya</taxon>
        <taxon>Basidiomycota</taxon>
        <taxon>Agaricomycotina</taxon>
        <taxon>Agaricomycetes</taxon>
        <taxon>Agaricomycetidae</taxon>
        <taxon>Agaricales</taxon>
        <taxon>Marasmiineae</taxon>
        <taxon>Mycenaceae</taxon>
        <taxon>Mycena</taxon>
    </lineage>
</organism>
<sequence>MSPLRHIGAFSILAFFCLYFLFAGLADPRDAWRRLTTQTHDPHRRVIILGDIHGMNEPFNALLEKLSYNPRSDVLIHVGDIIAKGSHQGSMAVLSFMASNNVTGVRGNHDQKIIEWKSWLAWMEQFDGGALWLRDFHAAADAAEPDDPEEWAAHHIKRTRSKWSKRIPEGWKILSDHYRVARAMSEKEYQYLLSLPLVLHVPSAHTLIAHAGVLPSDPRYKPYHRRQPLARIPSLPRAFDADYSDLQATPDKTLPLLRRLQEAALLSDVPQNRDPWVTLNMRGILDDNTITRAKDGEPWAERWNAEMEMCGGFGGERIHRAQRSGDALPCYPATVVYGHAASRGLDVKRWSVGLDSGCVKNGRLSALVLDSKSSSASSSAPVEARKKYDIPFGEGGRGRVVDVSCE</sequence>
<dbReference type="EMBL" id="JARKIB010000013">
    <property type="protein sequence ID" value="KAJ7773313.1"/>
    <property type="molecule type" value="Genomic_DNA"/>
</dbReference>
<dbReference type="GO" id="GO:0016791">
    <property type="term" value="F:phosphatase activity"/>
    <property type="evidence" value="ECO:0007669"/>
    <property type="project" value="TreeGrafter"/>
</dbReference>
<proteinExistence type="predicted"/>
<dbReference type="SUPFAM" id="SSF56300">
    <property type="entry name" value="Metallo-dependent phosphatases"/>
    <property type="match status" value="1"/>
</dbReference>
<dbReference type="Pfam" id="PF00149">
    <property type="entry name" value="Metallophos"/>
    <property type="match status" value="1"/>
</dbReference>